<dbReference type="EMBL" id="JH430285">
    <property type="status" value="NOT_ANNOTATED_CDS"/>
    <property type="molecule type" value="Genomic_DNA"/>
</dbReference>
<dbReference type="GO" id="GO:0030490">
    <property type="term" value="P:maturation of SSU-rRNA"/>
    <property type="evidence" value="ECO:0007669"/>
    <property type="project" value="TreeGrafter"/>
</dbReference>
<reference evidence="9" key="1">
    <citation type="submission" date="2011-05" db="EMBL/GenBank/DDBJ databases">
        <authorList>
            <person name="Richards S.R."/>
            <person name="Qu J."/>
            <person name="Jiang H."/>
            <person name="Jhangiani S.N."/>
            <person name="Agravi P."/>
            <person name="Goodspeed R."/>
            <person name="Gross S."/>
            <person name="Mandapat C."/>
            <person name="Jackson L."/>
            <person name="Mathew T."/>
            <person name="Pu L."/>
            <person name="Thornton R."/>
            <person name="Saada N."/>
            <person name="Wilczek-Boney K.B."/>
            <person name="Lee S."/>
            <person name="Kovar C."/>
            <person name="Wu Y."/>
            <person name="Scherer S.E."/>
            <person name="Worley K.C."/>
            <person name="Muzny D.M."/>
            <person name="Gibbs R."/>
        </authorList>
    </citation>
    <scope>NUCLEOTIDE SEQUENCE</scope>
    <source>
        <strain evidence="9">Brora</strain>
    </source>
</reference>
<feature type="compositionally biased region" description="Basic and acidic residues" evidence="7">
    <location>
        <begin position="17"/>
        <end position="35"/>
    </location>
</feature>
<evidence type="ECO:0000256" key="5">
    <source>
        <dbReference type="ARBA" id="ARBA00023242"/>
    </source>
</evidence>
<dbReference type="HOGENOM" id="CLU_008874_1_0_1"/>
<evidence type="ECO:0008006" key="10">
    <source>
        <dbReference type="Google" id="ProtNLM"/>
    </source>
</evidence>
<evidence type="ECO:0000256" key="1">
    <source>
        <dbReference type="ARBA" id="ARBA00004604"/>
    </source>
</evidence>
<dbReference type="GO" id="GO:0030692">
    <property type="term" value="C:Noc4p-Nop14p complex"/>
    <property type="evidence" value="ECO:0007669"/>
    <property type="project" value="TreeGrafter"/>
</dbReference>
<name>T1IJG7_STRMM</name>
<keyword evidence="9" id="KW-1185">Reference proteome</keyword>
<dbReference type="STRING" id="126957.T1IJG7"/>
<dbReference type="EnsemblMetazoa" id="SMAR001035-RA">
    <property type="protein sequence ID" value="SMAR001035-PA"/>
    <property type="gene ID" value="SMAR001035"/>
</dbReference>
<dbReference type="PANTHER" id="PTHR23183">
    <property type="entry name" value="NOP14"/>
    <property type="match status" value="1"/>
</dbReference>
<dbReference type="InterPro" id="IPR007276">
    <property type="entry name" value="Nop14"/>
</dbReference>
<evidence type="ECO:0000256" key="3">
    <source>
        <dbReference type="ARBA" id="ARBA00022517"/>
    </source>
</evidence>
<protein>
    <recommendedName>
        <fullName evidence="10">Nucleolar protein 14</fullName>
    </recommendedName>
</protein>
<feature type="region of interest" description="Disordered" evidence="7">
    <location>
        <begin position="1"/>
        <end position="35"/>
    </location>
</feature>
<evidence type="ECO:0000256" key="2">
    <source>
        <dbReference type="ARBA" id="ARBA00007466"/>
    </source>
</evidence>
<comment type="subcellular location">
    <subcellularLocation>
        <location evidence="1">Nucleus</location>
        <location evidence="1">Nucleolus</location>
    </subcellularLocation>
</comment>
<keyword evidence="3" id="KW-0690">Ribosome biogenesis</keyword>
<sequence>MARAHGKGKRPRKKTKKLADRISRLKSVQKPEKTNPFELHINRQKNVVIGQKTKHDKGLPGVARAKAMKKRKETLLQEYKKKHKTNTMIDRRIGENDATMSLEEKMSARFTAERQVRQIRKKMKRGKKIFNLNDEEDLTHYGQSLAEIEKFDDPRSDDDSEEEKLADDFLRQTNFGGLFKKKDNADTNDNLPNEKSREERIDEMIALSKLKKLDRQNVREELFTLTEKLDKEWNDVRSLLNMKEAATSGPASSTEPTSYDMLVKTLKYEARGKPLDRLKTEEELAAEQRKKLEKLEADRLARMSGNDESRVMFNHVSADDLDDNFDFGRKKTSDNFLVYKDGKLVQSEDEFDLLPEQLNNNSDDEEQSDQDGNSKDEDEDDDDDDDDDDEDNYSDVESDNNEKTSDESEENELSTENLSKEKILKKPLAKLKRRKIDEIPYVLEVPVTFEEFLKLVDGYSSSDQAIVIERIIKCNHPKLKADNKEKLEEFYNVLLQYVDHLTRDSACHLDTLDKLIPFLYELAHLSPLSAANCFVKMLTEKRNNYIKNSVQYLTGIQSAFPDLDTLVIFQLILILFPTSDFRHKVVTPALLFMGQILSECRPNSRQEIAKGLYLCSVFFEYISLSKRFVPEVLNYLSGILSLAINCNELEKSSLVIPPFKSSMKATLMLDSPEKSKNIVWRSFKLHELADSEDFTDEFRVNAVWMCCELLVKFAELYQELPSFPQLFRPIEVWMKKLPLTHYPREVRDTIESLDVMLRTRHLLTPLMRARKRPQSIKFFEPKIEAEFTGHKSKKKISTKSGESERLKHIVKRETKGALRELRRDNQFLAQHQLQEQIDRDADRKRKVKELYSVLSNQEGDYKSLMKKKRKE</sequence>
<reference evidence="8" key="2">
    <citation type="submission" date="2015-02" db="UniProtKB">
        <authorList>
            <consortium name="EnsemblMetazoa"/>
        </authorList>
    </citation>
    <scope>IDENTIFICATION</scope>
</reference>
<keyword evidence="4" id="KW-0698">rRNA processing</keyword>
<dbReference type="eggNOG" id="KOG2147">
    <property type="taxonomic scope" value="Eukaryota"/>
</dbReference>
<comment type="function">
    <text evidence="6">Involved in nucleolar processing of pre-18S ribosomal RNA. Has a role in the nuclear export of 40S pre-ribosomal subunit to the cytoplasm.</text>
</comment>
<dbReference type="PANTHER" id="PTHR23183:SF0">
    <property type="entry name" value="NUCLEOLAR PROTEIN 14"/>
    <property type="match status" value="1"/>
</dbReference>
<evidence type="ECO:0000313" key="8">
    <source>
        <dbReference type="EnsemblMetazoa" id="SMAR001035-PA"/>
    </source>
</evidence>
<dbReference type="Pfam" id="PF04147">
    <property type="entry name" value="Nop14"/>
    <property type="match status" value="1"/>
</dbReference>
<accession>T1IJG7</accession>
<dbReference type="Proteomes" id="UP000014500">
    <property type="component" value="Unassembled WGS sequence"/>
</dbReference>
<proteinExistence type="inferred from homology"/>
<keyword evidence="5" id="KW-0539">Nucleus</keyword>
<evidence type="ECO:0000256" key="4">
    <source>
        <dbReference type="ARBA" id="ARBA00022552"/>
    </source>
</evidence>
<evidence type="ECO:0000256" key="6">
    <source>
        <dbReference type="ARBA" id="ARBA00024695"/>
    </source>
</evidence>
<evidence type="ECO:0000256" key="7">
    <source>
        <dbReference type="SAM" id="MobiDB-lite"/>
    </source>
</evidence>
<dbReference type="OMA" id="KSCWPSL"/>
<feature type="compositionally biased region" description="Acidic residues" evidence="7">
    <location>
        <begin position="376"/>
        <end position="399"/>
    </location>
</feature>
<evidence type="ECO:0000313" key="9">
    <source>
        <dbReference type="Proteomes" id="UP000014500"/>
    </source>
</evidence>
<dbReference type="AlphaFoldDB" id="T1IJG7"/>
<feature type="region of interest" description="Disordered" evidence="7">
    <location>
        <begin position="356"/>
        <end position="418"/>
    </location>
</feature>
<feature type="compositionally biased region" description="Basic residues" evidence="7">
    <location>
        <begin position="1"/>
        <end position="16"/>
    </location>
</feature>
<organism evidence="8 9">
    <name type="scientific">Strigamia maritima</name>
    <name type="common">European centipede</name>
    <name type="synonym">Geophilus maritimus</name>
    <dbReference type="NCBI Taxonomy" id="126957"/>
    <lineage>
        <taxon>Eukaryota</taxon>
        <taxon>Metazoa</taxon>
        <taxon>Ecdysozoa</taxon>
        <taxon>Arthropoda</taxon>
        <taxon>Myriapoda</taxon>
        <taxon>Chilopoda</taxon>
        <taxon>Pleurostigmophora</taxon>
        <taxon>Geophilomorpha</taxon>
        <taxon>Linotaeniidae</taxon>
        <taxon>Strigamia</taxon>
    </lineage>
</organism>
<dbReference type="GO" id="GO:0032040">
    <property type="term" value="C:small-subunit processome"/>
    <property type="evidence" value="ECO:0007669"/>
    <property type="project" value="InterPro"/>
</dbReference>
<comment type="similarity">
    <text evidence="2">Belongs to the NOP14 family.</text>
</comment>
<dbReference type="PhylomeDB" id="T1IJG7"/>